<keyword evidence="3" id="KW-1185">Reference proteome</keyword>
<dbReference type="Proteomes" id="UP000256977">
    <property type="component" value="Unassembled WGS sequence"/>
</dbReference>
<proteinExistence type="predicted"/>
<feature type="transmembrane region" description="Helical" evidence="1">
    <location>
        <begin position="45"/>
        <end position="67"/>
    </location>
</feature>
<name>A0A3D9JPM7_9BACL</name>
<organism evidence="2 3">
    <name type="scientific">Cohnella phaseoli</name>
    <dbReference type="NCBI Taxonomy" id="456490"/>
    <lineage>
        <taxon>Bacteria</taxon>
        <taxon>Bacillati</taxon>
        <taxon>Bacillota</taxon>
        <taxon>Bacilli</taxon>
        <taxon>Bacillales</taxon>
        <taxon>Paenibacillaceae</taxon>
        <taxon>Cohnella</taxon>
    </lineage>
</organism>
<evidence type="ECO:0000313" key="3">
    <source>
        <dbReference type="Proteomes" id="UP000256977"/>
    </source>
</evidence>
<protein>
    <submittedName>
        <fullName evidence="2">Uncharacterized protein</fullName>
    </submittedName>
</protein>
<evidence type="ECO:0000313" key="2">
    <source>
        <dbReference type="EMBL" id="RED75396.1"/>
    </source>
</evidence>
<keyword evidence="1" id="KW-0472">Membrane</keyword>
<reference evidence="2 3" key="1">
    <citation type="submission" date="2018-07" db="EMBL/GenBank/DDBJ databases">
        <title>Genomic Encyclopedia of Type Strains, Phase III (KMG-III): the genomes of soil and plant-associated and newly described type strains.</title>
        <authorList>
            <person name="Whitman W."/>
        </authorList>
    </citation>
    <scope>NUCLEOTIDE SEQUENCE [LARGE SCALE GENOMIC DNA]</scope>
    <source>
        <strain evidence="2 3">CECT 7287</strain>
    </source>
</reference>
<feature type="transmembrane region" description="Helical" evidence="1">
    <location>
        <begin position="79"/>
        <end position="98"/>
    </location>
</feature>
<dbReference type="RefSeq" id="WP_116062134.1">
    <property type="nucleotide sequence ID" value="NZ_QRDZ01000015.1"/>
</dbReference>
<comment type="caution">
    <text evidence="2">The sequence shown here is derived from an EMBL/GenBank/DDBJ whole genome shotgun (WGS) entry which is preliminary data.</text>
</comment>
<feature type="transmembrane region" description="Helical" evidence="1">
    <location>
        <begin position="12"/>
        <end position="33"/>
    </location>
</feature>
<accession>A0A3D9JPM7</accession>
<sequence>MAANGRPFYPGWVIFLVLFVFFPAGFVLIFLRASKHRNYPHLRLLDYKICANTLLVLFILMTVSYINSLATDGSPILEVYLVCIAFLLLPSIFMYVKANRSNKAMLLRYDQYRSMIYEQRLTSMAQIAANVGLQPIVVGHELERMAYLGLLPNVHIDPITHTIVLISDRANPPTDAADRSPPRTLNCSTCGARTVLRPGESKECDYCHTIVSYA</sequence>
<keyword evidence="1" id="KW-1133">Transmembrane helix</keyword>
<evidence type="ECO:0000256" key="1">
    <source>
        <dbReference type="SAM" id="Phobius"/>
    </source>
</evidence>
<gene>
    <name evidence="2" type="ORF">DFP98_11511</name>
</gene>
<dbReference type="AlphaFoldDB" id="A0A3D9JPM7"/>
<keyword evidence="1" id="KW-0812">Transmembrane</keyword>
<dbReference type="EMBL" id="QRDZ01000015">
    <property type="protein sequence ID" value="RED75396.1"/>
    <property type="molecule type" value="Genomic_DNA"/>
</dbReference>